<dbReference type="RefSeq" id="WP_120517401.1">
    <property type="nucleotide sequence ID" value="NZ_QXZY01000009.1"/>
</dbReference>
<proteinExistence type="predicted"/>
<evidence type="ECO:0000313" key="2">
    <source>
        <dbReference type="Proteomes" id="UP000279089"/>
    </source>
</evidence>
<organism evidence="1 2">
    <name type="scientific">Chitinophaga barathri</name>
    <dbReference type="NCBI Taxonomy" id="1647451"/>
    <lineage>
        <taxon>Bacteria</taxon>
        <taxon>Pseudomonadati</taxon>
        <taxon>Bacteroidota</taxon>
        <taxon>Chitinophagia</taxon>
        <taxon>Chitinophagales</taxon>
        <taxon>Chitinophagaceae</taxon>
        <taxon>Chitinophaga</taxon>
    </lineage>
</organism>
<dbReference type="AlphaFoldDB" id="A0A3N4MDK6"/>
<keyword evidence="2" id="KW-1185">Reference proteome</keyword>
<dbReference type="EMBL" id="RMBX01000008">
    <property type="protein sequence ID" value="RPD40036.1"/>
    <property type="molecule type" value="Genomic_DNA"/>
</dbReference>
<sequence>METLHCRIRENSWVARLAARKMGSRSIAIVFGRVIYLHGVSREAFLANVRWVRHEVRHVRQYREHGFLPFLWRYVIDWLRFGYYDIPFEKAARLAEQDPRELDGVEIT</sequence>
<evidence type="ECO:0000313" key="1">
    <source>
        <dbReference type="EMBL" id="RPD40036.1"/>
    </source>
</evidence>
<reference evidence="2" key="1">
    <citation type="submission" date="2018-11" db="EMBL/GenBank/DDBJ databases">
        <title>Chitinophaga lutea sp.nov., isolate from arsenic contaminated soil.</title>
        <authorList>
            <person name="Zong Y."/>
        </authorList>
    </citation>
    <scope>NUCLEOTIDE SEQUENCE [LARGE SCALE GENOMIC DNA]</scope>
    <source>
        <strain evidence="2">YLT18</strain>
    </source>
</reference>
<dbReference type="OrthoDB" id="679343at2"/>
<gene>
    <name evidence="1" type="ORF">EG028_15360</name>
</gene>
<comment type="caution">
    <text evidence="1">The sequence shown here is derived from an EMBL/GenBank/DDBJ whole genome shotgun (WGS) entry which is preliminary data.</text>
</comment>
<protein>
    <submittedName>
        <fullName evidence="1">DUF4157 domain-containing protein</fullName>
    </submittedName>
</protein>
<accession>A0A3N4MDK6</accession>
<dbReference type="Proteomes" id="UP000279089">
    <property type="component" value="Unassembled WGS sequence"/>
</dbReference>
<name>A0A3N4MDK6_9BACT</name>